<dbReference type="OrthoDB" id="5841586at2759"/>
<dbReference type="PANTHER" id="PTHR33272">
    <property type="entry name" value="PROTEIN CBG22877-RELATED"/>
    <property type="match status" value="1"/>
</dbReference>
<keyword evidence="1" id="KW-0732">Signal</keyword>
<name>A0A9P1N4R1_9PELO</name>
<protein>
    <recommendedName>
        <fullName evidence="4">SXP/RAL-2 family protein Ani s 5-like cation-binding domain-containing protein</fullName>
    </recommendedName>
</protein>
<dbReference type="Pfam" id="PF14747">
    <property type="entry name" value="DUF4473"/>
    <property type="match status" value="1"/>
</dbReference>
<evidence type="ECO:0000313" key="3">
    <source>
        <dbReference type="Proteomes" id="UP001152747"/>
    </source>
</evidence>
<dbReference type="EMBL" id="CANHGI010000005">
    <property type="protein sequence ID" value="CAI5451195.1"/>
    <property type="molecule type" value="Genomic_DNA"/>
</dbReference>
<feature type="signal peptide" evidence="1">
    <location>
        <begin position="1"/>
        <end position="16"/>
    </location>
</feature>
<feature type="chain" id="PRO_5040125584" description="SXP/RAL-2 family protein Ani s 5-like cation-binding domain-containing protein" evidence="1">
    <location>
        <begin position="17"/>
        <end position="111"/>
    </location>
</feature>
<proteinExistence type="predicted"/>
<organism evidence="2 3">
    <name type="scientific">Caenorhabditis angaria</name>
    <dbReference type="NCBI Taxonomy" id="860376"/>
    <lineage>
        <taxon>Eukaryota</taxon>
        <taxon>Metazoa</taxon>
        <taxon>Ecdysozoa</taxon>
        <taxon>Nematoda</taxon>
        <taxon>Chromadorea</taxon>
        <taxon>Rhabditida</taxon>
        <taxon>Rhabditina</taxon>
        <taxon>Rhabditomorpha</taxon>
        <taxon>Rhabditoidea</taxon>
        <taxon>Rhabditidae</taxon>
        <taxon>Peloderinae</taxon>
        <taxon>Caenorhabditis</taxon>
    </lineage>
</organism>
<evidence type="ECO:0000256" key="1">
    <source>
        <dbReference type="SAM" id="SignalP"/>
    </source>
</evidence>
<evidence type="ECO:0008006" key="4">
    <source>
        <dbReference type="Google" id="ProtNLM"/>
    </source>
</evidence>
<dbReference type="Proteomes" id="UP001152747">
    <property type="component" value="Unassembled WGS sequence"/>
</dbReference>
<dbReference type="InterPro" id="IPR027913">
    <property type="entry name" value="DUF4473"/>
</dbReference>
<dbReference type="AlphaFoldDB" id="A0A9P1N4R1"/>
<comment type="caution">
    <text evidence="2">The sequence shown here is derived from an EMBL/GenBank/DDBJ whole genome shotgun (WGS) entry which is preliminary data.</text>
</comment>
<reference evidence="2" key="1">
    <citation type="submission" date="2022-11" db="EMBL/GenBank/DDBJ databases">
        <authorList>
            <person name="Kikuchi T."/>
        </authorList>
    </citation>
    <scope>NUCLEOTIDE SEQUENCE</scope>
    <source>
        <strain evidence="2">PS1010</strain>
    </source>
</reference>
<evidence type="ECO:0000313" key="2">
    <source>
        <dbReference type="EMBL" id="CAI5451195.1"/>
    </source>
</evidence>
<accession>A0A9P1N4R1</accession>
<keyword evidence="3" id="KW-1185">Reference proteome</keyword>
<gene>
    <name evidence="2" type="ORF">CAMP_LOCUS13832</name>
</gene>
<sequence length="111" mass="11866">MSKFLIAASIIAVVCAAPTMPTAEEAKAELIAAGVSSDAAAGIVAIAEKYKDQFEAAKSDREAGKTAFDAFQTEVKAYLKEQSESDRDAYEKFVEKKKADHQAHHTTPSTA</sequence>